<dbReference type="Proteomes" id="UP000013827">
    <property type="component" value="Unassembled WGS sequence"/>
</dbReference>
<evidence type="ECO:0000313" key="2">
    <source>
        <dbReference type="EnsemblProtists" id="EOD35623"/>
    </source>
</evidence>
<evidence type="ECO:0008006" key="4">
    <source>
        <dbReference type="Google" id="ProtNLM"/>
    </source>
</evidence>
<evidence type="ECO:0000313" key="3">
    <source>
        <dbReference type="Proteomes" id="UP000013827"/>
    </source>
</evidence>
<dbReference type="InterPro" id="IPR039633">
    <property type="entry name" value="PAP"/>
</dbReference>
<reference evidence="3" key="1">
    <citation type="journal article" date="2013" name="Nature">
        <title>Pan genome of the phytoplankton Emiliania underpins its global distribution.</title>
        <authorList>
            <person name="Read B.A."/>
            <person name="Kegel J."/>
            <person name="Klute M.J."/>
            <person name="Kuo A."/>
            <person name="Lefebvre S.C."/>
            <person name="Maumus F."/>
            <person name="Mayer C."/>
            <person name="Miller J."/>
            <person name="Monier A."/>
            <person name="Salamov A."/>
            <person name="Young J."/>
            <person name="Aguilar M."/>
            <person name="Claverie J.M."/>
            <person name="Frickenhaus S."/>
            <person name="Gonzalez K."/>
            <person name="Herman E.K."/>
            <person name="Lin Y.C."/>
            <person name="Napier J."/>
            <person name="Ogata H."/>
            <person name="Sarno A.F."/>
            <person name="Shmutz J."/>
            <person name="Schroeder D."/>
            <person name="de Vargas C."/>
            <person name="Verret F."/>
            <person name="von Dassow P."/>
            <person name="Valentin K."/>
            <person name="Van de Peer Y."/>
            <person name="Wheeler G."/>
            <person name="Dacks J.B."/>
            <person name="Delwiche C.F."/>
            <person name="Dyhrman S.T."/>
            <person name="Glockner G."/>
            <person name="John U."/>
            <person name="Richards T."/>
            <person name="Worden A.Z."/>
            <person name="Zhang X."/>
            <person name="Grigoriev I.V."/>
            <person name="Allen A.E."/>
            <person name="Bidle K."/>
            <person name="Borodovsky M."/>
            <person name="Bowler C."/>
            <person name="Brownlee C."/>
            <person name="Cock J.M."/>
            <person name="Elias M."/>
            <person name="Gladyshev V.N."/>
            <person name="Groth M."/>
            <person name="Guda C."/>
            <person name="Hadaegh A."/>
            <person name="Iglesias-Rodriguez M.D."/>
            <person name="Jenkins J."/>
            <person name="Jones B.M."/>
            <person name="Lawson T."/>
            <person name="Leese F."/>
            <person name="Lindquist E."/>
            <person name="Lobanov A."/>
            <person name="Lomsadze A."/>
            <person name="Malik S.B."/>
            <person name="Marsh M.E."/>
            <person name="Mackinder L."/>
            <person name="Mock T."/>
            <person name="Mueller-Roeber B."/>
            <person name="Pagarete A."/>
            <person name="Parker M."/>
            <person name="Probert I."/>
            <person name="Quesneville H."/>
            <person name="Raines C."/>
            <person name="Rensing S.A."/>
            <person name="Riano-Pachon D.M."/>
            <person name="Richier S."/>
            <person name="Rokitta S."/>
            <person name="Shiraiwa Y."/>
            <person name="Soanes D.M."/>
            <person name="van der Giezen M."/>
            <person name="Wahlund T.M."/>
            <person name="Williams B."/>
            <person name="Wilson W."/>
            <person name="Wolfe G."/>
            <person name="Wurch L.L."/>
        </authorList>
    </citation>
    <scope>NUCLEOTIDE SEQUENCE</scope>
</reference>
<dbReference type="EnsemblProtists" id="EOD35623">
    <property type="protein sequence ID" value="EOD35623"/>
    <property type="gene ID" value="EMIHUDRAFT_455300"/>
</dbReference>
<protein>
    <recommendedName>
        <fullName evidence="4">Plastid lipid-associated protein/fibrillin conserved domain-containing protein</fullName>
    </recommendedName>
</protein>
<name>A0A0D3KIN8_EMIH1</name>
<dbReference type="AlphaFoldDB" id="A0A0D3KIN8"/>
<organism evidence="2 3">
    <name type="scientific">Emiliania huxleyi (strain CCMP1516)</name>
    <dbReference type="NCBI Taxonomy" id="280463"/>
    <lineage>
        <taxon>Eukaryota</taxon>
        <taxon>Haptista</taxon>
        <taxon>Haptophyta</taxon>
        <taxon>Prymnesiophyceae</taxon>
        <taxon>Isochrysidales</taxon>
        <taxon>Noelaerhabdaceae</taxon>
        <taxon>Emiliania</taxon>
    </lineage>
</organism>
<dbReference type="GeneID" id="17280894"/>
<dbReference type="PANTHER" id="PTHR31906">
    <property type="entry name" value="PLASTID-LIPID-ASSOCIATED PROTEIN 4, CHLOROPLASTIC-RELATED"/>
    <property type="match status" value="1"/>
</dbReference>
<dbReference type="PaxDb" id="2903-EOD35623"/>
<feature type="region of interest" description="Disordered" evidence="1">
    <location>
        <begin position="206"/>
        <end position="255"/>
    </location>
</feature>
<dbReference type="KEGG" id="ehx:EMIHUDRAFT_455300"/>
<dbReference type="HOGENOM" id="CLU_1091691_0_0_1"/>
<keyword evidence="3" id="KW-1185">Reference proteome</keyword>
<sequence>MVALKDDLLSLTAGAATTALDDRTRAQVNEIILDLERSSPTPQPAGSNLLNGVWTIQLPGQLGQGLVDSPTRELALALYSTAYAPGTLLQLFNKLPAPLGITLGEISVTIRSPDAGQPRASTEVSVTLPLAGVQPLKFFSNLTPVSDTRLKEEVIEAEVLGRRQLLPGPLARTRTLFVTYLDEDVLITRDDSGVAEVLVRKQDMSWARSSSETSKKGRDEDLTGGVVDEDAPPTSPGGDEPSDMEVRGDALTAVY</sequence>
<reference evidence="2" key="2">
    <citation type="submission" date="2024-10" db="UniProtKB">
        <authorList>
            <consortium name="EnsemblProtists"/>
        </authorList>
    </citation>
    <scope>IDENTIFICATION</scope>
</reference>
<dbReference type="RefSeq" id="XP_005788052.1">
    <property type="nucleotide sequence ID" value="XM_005787995.1"/>
</dbReference>
<dbReference type="STRING" id="2903.R1DJE0"/>
<proteinExistence type="predicted"/>
<evidence type="ECO:0000256" key="1">
    <source>
        <dbReference type="SAM" id="MobiDB-lite"/>
    </source>
</evidence>
<accession>A0A0D3KIN8</accession>